<keyword evidence="4" id="KW-0378">Hydrolase</keyword>
<dbReference type="InterPro" id="IPR018060">
    <property type="entry name" value="HTH_AraC"/>
</dbReference>
<dbReference type="Proteomes" id="UP000639396">
    <property type="component" value="Unassembled WGS sequence"/>
</dbReference>
<dbReference type="InterPro" id="IPR051816">
    <property type="entry name" value="Glycosyl_Hydrolase_31"/>
</dbReference>
<dbReference type="InterPro" id="IPR017853">
    <property type="entry name" value="GH"/>
</dbReference>
<gene>
    <name evidence="7" type="ORF">IDH45_14440</name>
</gene>
<dbReference type="GO" id="GO:0005975">
    <property type="term" value="P:carbohydrate metabolic process"/>
    <property type="evidence" value="ECO:0007669"/>
    <property type="project" value="InterPro"/>
</dbReference>
<dbReference type="Gene3D" id="1.10.10.60">
    <property type="entry name" value="Homeodomain-like"/>
    <property type="match status" value="2"/>
</dbReference>
<dbReference type="SMART" id="SM00342">
    <property type="entry name" value="HTH_ARAC"/>
    <property type="match status" value="1"/>
</dbReference>
<reference evidence="7" key="1">
    <citation type="submission" date="2020-09" db="EMBL/GenBank/DDBJ databases">
        <title>A novel bacterium of genus Paenibacillus, isolated from South China Sea.</title>
        <authorList>
            <person name="Huang H."/>
            <person name="Mo K."/>
            <person name="Hu Y."/>
        </authorList>
    </citation>
    <scope>NUCLEOTIDE SEQUENCE</scope>
    <source>
        <strain evidence="7">IB182363</strain>
    </source>
</reference>
<comment type="caution">
    <text evidence="7">The sequence shown here is derived from an EMBL/GenBank/DDBJ whole genome shotgun (WGS) entry which is preliminary data.</text>
</comment>
<dbReference type="InterPro" id="IPR033403">
    <property type="entry name" value="DUF5110"/>
</dbReference>
<dbReference type="GO" id="GO:0003700">
    <property type="term" value="F:DNA-binding transcription factor activity"/>
    <property type="evidence" value="ECO:0007669"/>
    <property type="project" value="InterPro"/>
</dbReference>
<dbReference type="AlphaFoldDB" id="A0A927C877"/>
<evidence type="ECO:0000256" key="3">
    <source>
        <dbReference type="ARBA" id="ARBA00023163"/>
    </source>
</evidence>
<dbReference type="CDD" id="cd14752">
    <property type="entry name" value="GH31_N"/>
    <property type="match status" value="1"/>
</dbReference>
<dbReference type="Pfam" id="PF12833">
    <property type="entry name" value="HTH_18"/>
    <property type="match status" value="1"/>
</dbReference>
<evidence type="ECO:0000256" key="5">
    <source>
        <dbReference type="SAM" id="MobiDB-lite"/>
    </source>
</evidence>
<dbReference type="Pfam" id="PF01055">
    <property type="entry name" value="Glyco_hydro_31_2nd"/>
    <property type="match status" value="1"/>
</dbReference>
<name>A0A927C877_9BACL</name>
<comment type="similarity">
    <text evidence="1 4">Belongs to the glycosyl hydrolase 31 family.</text>
</comment>
<dbReference type="InterPro" id="IPR013780">
    <property type="entry name" value="Glyco_hydro_b"/>
</dbReference>
<dbReference type="InterPro" id="IPR048395">
    <property type="entry name" value="Glyco_hydro_31_C"/>
</dbReference>
<dbReference type="SUPFAM" id="SSF46689">
    <property type="entry name" value="Homeodomain-like"/>
    <property type="match status" value="2"/>
</dbReference>
<dbReference type="RefSeq" id="WP_190928761.1">
    <property type="nucleotide sequence ID" value="NZ_JACXJA010000017.1"/>
</dbReference>
<dbReference type="GO" id="GO:0043565">
    <property type="term" value="F:sequence-specific DNA binding"/>
    <property type="evidence" value="ECO:0007669"/>
    <property type="project" value="InterPro"/>
</dbReference>
<feature type="domain" description="HTH araC/xylS-type" evidence="6">
    <location>
        <begin position="684"/>
        <end position="781"/>
    </location>
</feature>
<organism evidence="7 8">
    <name type="scientific">Paenibacillus oceani</name>
    <dbReference type="NCBI Taxonomy" id="2772510"/>
    <lineage>
        <taxon>Bacteria</taxon>
        <taxon>Bacillati</taxon>
        <taxon>Bacillota</taxon>
        <taxon>Bacilli</taxon>
        <taxon>Bacillales</taxon>
        <taxon>Paenibacillaceae</taxon>
        <taxon>Paenibacillus</taxon>
    </lineage>
</organism>
<protein>
    <submittedName>
        <fullName evidence="7">Helix-turn-helix domain-containing protein</fullName>
    </submittedName>
</protein>
<dbReference type="InterPro" id="IPR009057">
    <property type="entry name" value="Homeodomain-like_sf"/>
</dbReference>
<evidence type="ECO:0000313" key="8">
    <source>
        <dbReference type="Proteomes" id="UP000639396"/>
    </source>
</evidence>
<keyword evidence="4" id="KW-0326">Glycosidase</keyword>
<dbReference type="EMBL" id="JACXJA010000017">
    <property type="protein sequence ID" value="MBD2863188.1"/>
    <property type="molecule type" value="Genomic_DNA"/>
</dbReference>
<dbReference type="Pfam" id="PF21365">
    <property type="entry name" value="Glyco_hydro_31_3rd"/>
    <property type="match status" value="1"/>
</dbReference>
<dbReference type="InterPro" id="IPR000322">
    <property type="entry name" value="Glyco_hydro_31_TIM"/>
</dbReference>
<dbReference type="SUPFAM" id="SSF51011">
    <property type="entry name" value="Glycosyl hydrolase domain"/>
    <property type="match status" value="1"/>
</dbReference>
<feature type="compositionally biased region" description="Polar residues" evidence="5">
    <location>
        <begin position="557"/>
        <end position="570"/>
    </location>
</feature>
<dbReference type="PANTHER" id="PTHR43863">
    <property type="entry name" value="HYDROLASE, PUTATIVE (AFU_ORTHOLOGUE AFUA_1G03140)-RELATED"/>
    <property type="match status" value="1"/>
</dbReference>
<dbReference type="PANTHER" id="PTHR43863:SF2">
    <property type="entry name" value="MALTASE-GLUCOAMYLASE"/>
    <property type="match status" value="1"/>
</dbReference>
<dbReference type="GO" id="GO:0004553">
    <property type="term" value="F:hydrolase activity, hydrolyzing O-glycosyl compounds"/>
    <property type="evidence" value="ECO:0007669"/>
    <property type="project" value="InterPro"/>
</dbReference>
<proteinExistence type="inferred from homology"/>
<dbReference type="Pfam" id="PF17137">
    <property type="entry name" value="DUF5110"/>
    <property type="match status" value="1"/>
</dbReference>
<keyword evidence="3" id="KW-0804">Transcription</keyword>
<sequence length="781" mass="88722">MNTALPHTFDIGNERRDRLSIEGAEGELDFFLFTGDSFAELLDTYTKVSGKPQLLPIWMYGLNFTCREQADAREVLDDAIKFRHSGLPCDLITLGKDWLEDDASSAKQWNRDRVADVLRQENKQITIIGILRRQGFKIGVTVGLDCDPTLTAGYDLLLKLVEDGVSAFAVSYKSPLSVYPDKIWHNGMHSRELHNLFPLLLAKQLAKGFSDHTNARPVIQIERGYTGMQQFITTTTGVFENNHKAIVALLNYGFIGQTHVSTNMRVTSKEGIHSGFLLPWSRVNSFGHFQHPDFLEPPLRRLFQTYARLRYRLLPYLYSAAHTATRTGMPIARAMPLVFPADPVCRDLNQQYMLGDFLLVAVFTNKVYLPEGVWIDYWNGNRYKGLQSIEYDIPDGAGGPLFIRAGALIPMWPLMDHAGQVEVHTISWQVYPHRRSEFTLYEDDGTTLRYQEGDIALTHMECEARQDRTSIRISRRSGLYADMPVTRYHELTVHVETKPESVTVNGNWLPELTKRAKTDPHRGWRYDRIAGTVLLHLAEADTDERFTEIEFTYSANPASPLRQESSTNNGKGDDFGKVLKEALSSGEPSVAKSALEKWWAAEDKKHSKDASWFLNWMNASHIMTHHIERNGWNAGDVYGVAKNKLFVSPELDSPEKGIQLLLQMADHIVHYGKQRQTVKHPAVREIVSIIERELDGELSLSSMAERFAIHPSHLSRLFKSETGQAYSDYVRAKRMSMARMHLEEGLSVHEAAGMNGFKDPANFSKAFSKFWGVPPIEFKKK</sequence>
<evidence type="ECO:0000256" key="4">
    <source>
        <dbReference type="RuleBase" id="RU361185"/>
    </source>
</evidence>
<accession>A0A927C877</accession>
<feature type="region of interest" description="Disordered" evidence="5">
    <location>
        <begin position="557"/>
        <end position="576"/>
    </location>
</feature>
<keyword evidence="8" id="KW-1185">Reference proteome</keyword>
<dbReference type="SUPFAM" id="SSF51445">
    <property type="entry name" value="(Trans)glycosidases"/>
    <property type="match status" value="1"/>
</dbReference>
<dbReference type="Gene3D" id="3.20.20.80">
    <property type="entry name" value="Glycosidases"/>
    <property type="match status" value="2"/>
</dbReference>
<keyword evidence="2" id="KW-0805">Transcription regulation</keyword>
<evidence type="ECO:0000256" key="2">
    <source>
        <dbReference type="ARBA" id="ARBA00023015"/>
    </source>
</evidence>
<dbReference type="PROSITE" id="PS01124">
    <property type="entry name" value="HTH_ARAC_FAMILY_2"/>
    <property type="match status" value="1"/>
</dbReference>
<dbReference type="Gene3D" id="2.60.40.1180">
    <property type="entry name" value="Golgi alpha-mannosidase II"/>
    <property type="match status" value="2"/>
</dbReference>
<evidence type="ECO:0000259" key="6">
    <source>
        <dbReference type="PROSITE" id="PS01124"/>
    </source>
</evidence>
<evidence type="ECO:0000256" key="1">
    <source>
        <dbReference type="ARBA" id="ARBA00007806"/>
    </source>
</evidence>
<evidence type="ECO:0000313" key="7">
    <source>
        <dbReference type="EMBL" id="MBD2863188.1"/>
    </source>
</evidence>